<dbReference type="EMBL" id="JAODBU010000013">
    <property type="protein sequence ID" value="MCT7399846.1"/>
    <property type="molecule type" value="Genomic_DNA"/>
</dbReference>
<evidence type="ECO:0000313" key="1">
    <source>
        <dbReference type="EMBL" id="MCT7399846.1"/>
    </source>
</evidence>
<dbReference type="Proteomes" id="UP001431199">
    <property type="component" value="Unassembled WGS sequence"/>
</dbReference>
<organism evidence="1 2">
    <name type="scientific">Eubacterium album</name>
    <dbReference type="NCBI Taxonomy" id="2978477"/>
    <lineage>
        <taxon>Bacteria</taxon>
        <taxon>Bacillati</taxon>
        <taxon>Bacillota</taxon>
        <taxon>Clostridia</taxon>
        <taxon>Eubacteriales</taxon>
        <taxon>Eubacteriaceae</taxon>
        <taxon>Eubacterium</taxon>
    </lineage>
</organism>
<keyword evidence="2" id="KW-1185">Reference proteome</keyword>
<protein>
    <submittedName>
        <fullName evidence="1">Uncharacterized protein</fullName>
    </submittedName>
</protein>
<evidence type="ECO:0000313" key="2">
    <source>
        <dbReference type="Proteomes" id="UP001431199"/>
    </source>
</evidence>
<accession>A0ABT2M2U9</accession>
<sequence length="122" mass="14553">MIYNYIPVYIQQSSLSEGFFIKMDSSFSNKIDYVKEMYPKAFAKIQSTIEEECDKMDYVGSPMYDEYPDKTRLLGIRDRIFEIVHMENAACENDVCIIYPEDDWLKDTIMVLLLYEIQRRNQ</sequence>
<comment type="caution">
    <text evidence="1">The sequence shown here is derived from an EMBL/GenBank/DDBJ whole genome shotgun (WGS) entry which is preliminary data.</text>
</comment>
<gene>
    <name evidence="1" type="ORF">N5B56_12275</name>
</gene>
<name>A0ABT2M2U9_9FIRM</name>
<dbReference type="RefSeq" id="WP_022089451.1">
    <property type="nucleotide sequence ID" value="NZ_JAODBU010000013.1"/>
</dbReference>
<proteinExistence type="predicted"/>
<reference evidence="1" key="1">
    <citation type="submission" date="2022-09" db="EMBL/GenBank/DDBJ databases">
        <title>Eubacterium sp. LFL-14 isolated from human feces.</title>
        <authorList>
            <person name="Liu F."/>
        </authorList>
    </citation>
    <scope>NUCLEOTIDE SEQUENCE</scope>
    <source>
        <strain evidence="1">LFL-14</strain>
    </source>
</reference>